<keyword evidence="4" id="KW-1185">Reference proteome</keyword>
<dbReference type="OrthoDB" id="9793499at2"/>
<dbReference type="PATRIC" id="fig|447.4.peg.2587"/>
<dbReference type="PANTHER" id="PTHR43477:SF1">
    <property type="entry name" value="DIHYDROANTICAPSIN 7-DEHYDROGENASE"/>
    <property type="match status" value="1"/>
</dbReference>
<dbReference type="CDD" id="cd05233">
    <property type="entry name" value="SDR_c"/>
    <property type="match status" value="1"/>
</dbReference>
<name>A0A0W0RIJ2_LEGBO</name>
<dbReference type="STRING" id="447.Lboz_2436"/>
<evidence type="ECO:0000313" key="3">
    <source>
        <dbReference type="EMBL" id="KTC70859.1"/>
    </source>
</evidence>
<dbReference type="InterPro" id="IPR002347">
    <property type="entry name" value="SDR_fam"/>
</dbReference>
<dbReference type="InterPro" id="IPR020904">
    <property type="entry name" value="Sc_DH/Rdtase_CS"/>
</dbReference>
<dbReference type="SUPFAM" id="SSF51735">
    <property type="entry name" value="NAD(P)-binding Rossmann-fold domains"/>
    <property type="match status" value="1"/>
</dbReference>
<comment type="similarity">
    <text evidence="1">Belongs to the short-chain dehydrogenases/reductases (SDR) family.</text>
</comment>
<protein>
    <submittedName>
        <fullName evidence="3">3-oxoacyl-ACP reductase</fullName>
    </submittedName>
</protein>
<dbReference type="GO" id="GO:0016491">
    <property type="term" value="F:oxidoreductase activity"/>
    <property type="evidence" value="ECO:0007669"/>
    <property type="project" value="UniProtKB-KW"/>
</dbReference>
<keyword evidence="2" id="KW-0560">Oxidoreductase</keyword>
<accession>A0A0W0RIJ2</accession>
<dbReference type="PRINTS" id="PR00081">
    <property type="entry name" value="GDHRDH"/>
</dbReference>
<proteinExistence type="inferred from homology"/>
<dbReference type="Gene3D" id="3.40.50.720">
    <property type="entry name" value="NAD(P)-binding Rossmann-like Domain"/>
    <property type="match status" value="1"/>
</dbReference>
<dbReference type="PROSITE" id="PS00061">
    <property type="entry name" value="ADH_SHORT"/>
    <property type="match status" value="1"/>
</dbReference>
<dbReference type="AlphaFoldDB" id="A0A0W0RIJ2"/>
<dbReference type="InterPro" id="IPR036291">
    <property type="entry name" value="NAD(P)-bd_dom_sf"/>
</dbReference>
<sequence>MNILITGGSSDIAQAIVKRRLQLGDTITITSSSKESLNKTLEHYKHHEMQVHGLVYHFSNPEASKEELQNLLQEPLDGVILNAFTRVSQLRKLHALSYPALRTYIDDNLHGNIWLIHHLLPALLANKFGRLILISSLSAITGTSRYGAYCATKAALEGLFLNLAVDYSANNILSNIVRVGLVKTSRTEQFWKKSAYQEKMAQIIPQGMMGEAAQIAEAMDPLLSKTSFMTGSVITVSGGLPLMRSEGILSS</sequence>
<gene>
    <name evidence="3" type="primary">fabG_5</name>
    <name evidence="3" type="ORF">Lboz_2436</name>
</gene>
<dbReference type="PANTHER" id="PTHR43477">
    <property type="entry name" value="DIHYDROANTICAPSIN 7-DEHYDROGENASE"/>
    <property type="match status" value="1"/>
</dbReference>
<organism evidence="3 4">
    <name type="scientific">Legionella bozemanae</name>
    <name type="common">Fluoribacter bozemanae</name>
    <dbReference type="NCBI Taxonomy" id="447"/>
    <lineage>
        <taxon>Bacteria</taxon>
        <taxon>Pseudomonadati</taxon>
        <taxon>Pseudomonadota</taxon>
        <taxon>Gammaproteobacteria</taxon>
        <taxon>Legionellales</taxon>
        <taxon>Legionellaceae</taxon>
        <taxon>Legionella</taxon>
    </lineage>
</organism>
<evidence type="ECO:0000256" key="1">
    <source>
        <dbReference type="ARBA" id="ARBA00006484"/>
    </source>
</evidence>
<dbReference type="Pfam" id="PF13561">
    <property type="entry name" value="adh_short_C2"/>
    <property type="match status" value="1"/>
</dbReference>
<evidence type="ECO:0000313" key="4">
    <source>
        <dbReference type="Proteomes" id="UP000054695"/>
    </source>
</evidence>
<dbReference type="Proteomes" id="UP000054695">
    <property type="component" value="Unassembled WGS sequence"/>
</dbReference>
<comment type="caution">
    <text evidence="3">The sequence shown here is derived from an EMBL/GenBank/DDBJ whole genome shotgun (WGS) entry which is preliminary data.</text>
</comment>
<dbReference type="RefSeq" id="WP_058460051.1">
    <property type="nucleotide sequence ID" value="NZ_CAAAIY010000005.1"/>
</dbReference>
<reference evidence="3 4" key="1">
    <citation type="submission" date="2015-11" db="EMBL/GenBank/DDBJ databases">
        <title>Genomic analysis of 38 Legionella species identifies large and diverse effector repertoires.</title>
        <authorList>
            <person name="Burstein D."/>
            <person name="Amaro F."/>
            <person name="Zusman T."/>
            <person name="Lifshitz Z."/>
            <person name="Cohen O."/>
            <person name="Gilbert J.A."/>
            <person name="Pupko T."/>
            <person name="Shuman H.A."/>
            <person name="Segal G."/>
        </authorList>
    </citation>
    <scope>NUCLEOTIDE SEQUENCE [LARGE SCALE GENOMIC DNA]</scope>
    <source>
        <strain evidence="3 4">WIGA</strain>
    </source>
</reference>
<evidence type="ECO:0000256" key="2">
    <source>
        <dbReference type="ARBA" id="ARBA00023002"/>
    </source>
</evidence>
<dbReference type="EMBL" id="LNXU01000032">
    <property type="protein sequence ID" value="KTC70859.1"/>
    <property type="molecule type" value="Genomic_DNA"/>
</dbReference>
<dbReference type="InterPro" id="IPR051122">
    <property type="entry name" value="SDR_DHRS6-like"/>
</dbReference>